<evidence type="ECO:0000259" key="4">
    <source>
        <dbReference type="PROSITE" id="PS50887"/>
    </source>
</evidence>
<evidence type="ECO:0000313" key="5">
    <source>
        <dbReference type="EMBL" id="GAC14396.1"/>
    </source>
</evidence>
<keyword evidence="2" id="KW-0812">Transmembrane</keyword>
<comment type="caution">
    <text evidence="5">The sequence shown here is derived from an EMBL/GenBank/DDBJ whole genome shotgun (WGS) entry which is preliminary data.</text>
</comment>
<dbReference type="SUPFAM" id="SSF63829">
    <property type="entry name" value="Calcium-dependent phosphotriesterase"/>
    <property type="match status" value="3"/>
</dbReference>
<dbReference type="eggNOG" id="COG3706">
    <property type="taxonomic scope" value="Bacteria"/>
</dbReference>
<organism evidence="5 6">
    <name type="scientific">Aliiglaciecola lipolytica E3</name>
    <dbReference type="NCBI Taxonomy" id="1127673"/>
    <lineage>
        <taxon>Bacteria</taxon>
        <taxon>Pseudomonadati</taxon>
        <taxon>Pseudomonadota</taxon>
        <taxon>Gammaproteobacteria</taxon>
        <taxon>Alteromonadales</taxon>
        <taxon>Alteromonadaceae</taxon>
        <taxon>Aliiglaciecola</taxon>
    </lineage>
</organism>
<dbReference type="SMART" id="SM00267">
    <property type="entry name" value="GGDEF"/>
    <property type="match status" value="1"/>
</dbReference>
<accession>K6XRU7</accession>
<keyword evidence="2" id="KW-0472">Membrane</keyword>
<dbReference type="PANTHER" id="PTHR43547">
    <property type="entry name" value="TWO-COMPONENT HISTIDINE KINASE"/>
    <property type="match status" value="1"/>
</dbReference>
<dbReference type="AlphaFoldDB" id="K6XRU7"/>
<dbReference type="GO" id="GO:0000155">
    <property type="term" value="F:phosphorelay sensor kinase activity"/>
    <property type="evidence" value="ECO:0007669"/>
    <property type="project" value="TreeGrafter"/>
</dbReference>
<keyword evidence="2" id="KW-1133">Transmembrane helix</keyword>
<dbReference type="RefSeq" id="WP_008844212.1">
    <property type="nucleotide sequence ID" value="NZ_BAEN01000036.1"/>
</dbReference>
<dbReference type="InterPro" id="IPR011123">
    <property type="entry name" value="Y_Y_Y"/>
</dbReference>
<feature type="signal peptide" evidence="3">
    <location>
        <begin position="1"/>
        <end position="29"/>
    </location>
</feature>
<dbReference type="Proteomes" id="UP000006334">
    <property type="component" value="Unassembled WGS sequence"/>
</dbReference>
<evidence type="ECO:0000313" key="6">
    <source>
        <dbReference type="Proteomes" id="UP000006334"/>
    </source>
</evidence>
<dbReference type="InterPro" id="IPR043128">
    <property type="entry name" value="Rev_trsase/Diguanyl_cyclase"/>
</dbReference>
<dbReference type="PANTHER" id="PTHR43547:SF2">
    <property type="entry name" value="HYBRID SIGNAL TRANSDUCTION HISTIDINE KINASE C"/>
    <property type="match status" value="1"/>
</dbReference>
<protein>
    <recommendedName>
        <fullName evidence="4">GGDEF domain-containing protein</fullName>
    </recommendedName>
</protein>
<dbReference type="NCBIfam" id="TIGR00254">
    <property type="entry name" value="GGDEF"/>
    <property type="match status" value="1"/>
</dbReference>
<dbReference type="InterPro" id="IPR029787">
    <property type="entry name" value="Nucleotide_cyclase"/>
</dbReference>
<dbReference type="eggNOG" id="COG3292">
    <property type="taxonomic scope" value="Bacteria"/>
</dbReference>
<dbReference type="Pfam" id="PF07495">
    <property type="entry name" value="Y_Y_Y"/>
    <property type="match status" value="1"/>
</dbReference>
<reference evidence="5 6" key="1">
    <citation type="journal article" date="2017" name="Antonie Van Leeuwenhoek">
        <title>Rhizobium rhizosphaerae sp. nov., a novel species isolated from rice rhizosphere.</title>
        <authorList>
            <person name="Zhao J.J."/>
            <person name="Zhang J."/>
            <person name="Zhang R.J."/>
            <person name="Zhang C.W."/>
            <person name="Yin H.Q."/>
            <person name="Zhang X.X."/>
        </authorList>
    </citation>
    <scope>NUCLEOTIDE SEQUENCE [LARGE SCALE GENOMIC DNA]</scope>
    <source>
        <strain evidence="5 6">E3</strain>
    </source>
</reference>
<keyword evidence="3" id="KW-0732">Signal</keyword>
<keyword evidence="1" id="KW-0597">Phosphoprotein</keyword>
<dbReference type="Gene3D" id="2.60.40.10">
    <property type="entry name" value="Immunoglobulins"/>
    <property type="match status" value="1"/>
</dbReference>
<dbReference type="InterPro" id="IPR000160">
    <property type="entry name" value="GGDEF_dom"/>
</dbReference>
<dbReference type="STRING" id="1127673.GLIP_1767"/>
<dbReference type="InterPro" id="IPR013783">
    <property type="entry name" value="Ig-like_fold"/>
</dbReference>
<dbReference type="PROSITE" id="PS50887">
    <property type="entry name" value="GGDEF"/>
    <property type="match status" value="1"/>
</dbReference>
<keyword evidence="6" id="KW-1185">Reference proteome</keyword>
<dbReference type="SUPFAM" id="SSF55073">
    <property type="entry name" value="Nucleotide cyclase"/>
    <property type="match status" value="1"/>
</dbReference>
<dbReference type="InterPro" id="IPR015943">
    <property type="entry name" value="WD40/YVTN_repeat-like_dom_sf"/>
</dbReference>
<dbReference type="Pfam" id="PF00990">
    <property type="entry name" value="GGDEF"/>
    <property type="match status" value="1"/>
</dbReference>
<feature type="transmembrane region" description="Helical" evidence="2">
    <location>
        <begin position="806"/>
        <end position="824"/>
    </location>
</feature>
<name>K6XRU7_9ALTE</name>
<dbReference type="EMBL" id="BAEN01000036">
    <property type="protein sequence ID" value="GAC14396.1"/>
    <property type="molecule type" value="Genomic_DNA"/>
</dbReference>
<evidence type="ECO:0000256" key="2">
    <source>
        <dbReference type="SAM" id="Phobius"/>
    </source>
</evidence>
<feature type="domain" description="GGDEF" evidence="4">
    <location>
        <begin position="907"/>
        <end position="1046"/>
    </location>
</feature>
<dbReference type="Pfam" id="PF07494">
    <property type="entry name" value="Reg_prop"/>
    <property type="match status" value="6"/>
</dbReference>
<sequence length="1093" mass="123942">MKSLMLVSKLKLQMVLLLMVCISAFNVKADNENIKFQRITLDQGLSQENILTAFQDSAGYMWFGTQEGLNRYDGYQFKVYTYSSRNKESLSSDWIYSIIEPQKDVLWIGTRNGINVFDKSTQAFKHYRYNADSKSTINSDTVRVLFHSSKNQIWVGSDNGLNIYNPSTDDFTSVPLTSNEKERVVIQSIAEDKQGYLWIAANGLGVVKLDPLSRQVLVDAAEVDMLTGTQSNQIKTLIVDNQQRLWLGSANGVSVITLPESEEQDFSVWQPEELKSQKISHIYQDRNNKIWLATAQGLFRLESDGESFLHIEQEKQNPYSLSDSQLTYLFQDRGNVFWVGSIKGLNKWNTATSNFDHIREAADKSKSLSGSYVNSFYEGKDNQIWIGSLSGLDLLDEKTRDIQHFRAEENNTNSLRSNRVMTLYSKNGDELYIGYQDKGMSKLDTRTMQFTHYPSDKSNPDALSAQGVTSIEPAGNNKLWITTFGGGLNLFDTKTETFTRYLSDEKDLQTLSSNKLMTVHKASDGLIWVGTWGAGLNIFNPTTGTAMRIPSNPDDPKSLGSKEVWSIYEDSEENIWLGTTGAGLAKLSKENRKLGKFEFERISRYEGLPSSNVFGILEDDEGFLWLSTNRGISKFNPQTLELLNYDSSHGLQGNEFNAGAFYRSQAGKLYFGGTNGVTAFFPEKISPNQHVPPVVLTKFQKLNEVFAIDSSGKRSNSIQISHKDYLIAFEFAGLDFSSPTNNRYLYKLEGFDNNWIEAGDIRKATYTNLPAGSYLFRVKASNNDGIWNEQGADVALTVLPAPWYSWWAYTIYILIALGVVYWIYRSYINKLEKEANYRHELELEVKSRTVELREANEQLLNASVTDQLTGLHNRRYLNSIVEQQCASVFRDFEQSLSAGNFSAESGPRLFFLMFDLDGFKPINDTYGHDAGDKVICQVSDLLRAVCRKSDTVIRWGGDEFLVMGRVEEVKEIELLAERLRSKIAGYGFDIDLKQKMHLSCSIGYSMYPFSHHYPDSLSWEQVHLLADNALYKSKEAGRNQWTGILQSVEMPPVSIMNTLTQNIDNVIDEGYVRVKQANISQDSKILNIKTRRR</sequence>
<dbReference type="CDD" id="cd01949">
    <property type="entry name" value="GGDEF"/>
    <property type="match status" value="1"/>
</dbReference>
<evidence type="ECO:0000256" key="3">
    <source>
        <dbReference type="SAM" id="SignalP"/>
    </source>
</evidence>
<gene>
    <name evidence="5" type="ORF">GLIP_1767</name>
</gene>
<dbReference type="Gene3D" id="2.130.10.10">
    <property type="entry name" value="YVTN repeat-like/Quinoprotein amine dehydrogenase"/>
    <property type="match status" value="3"/>
</dbReference>
<dbReference type="Gene3D" id="3.30.70.270">
    <property type="match status" value="1"/>
</dbReference>
<evidence type="ECO:0000256" key="1">
    <source>
        <dbReference type="ARBA" id="ARBA00022553"/>
    </source>
</evidence>
<proteinExistence type="predicted"/>
<dbReference type="InterPro" id="IPR011110">
    <property type="entry name" value="Reg_prop"/>
</dbReference>
<feature type="chain" id="PRO_5003896882" description="GGDEF domain-containing protein" evidence="3">
    <location>
        <begin position="30"/>
        <end position="1093"/>
    </location>
</feature>
<dbReference type="OrthoDB" id="9772100at2"/>